<reference evidence="4 5" key="1">
    <citation type="submission" date="2020-02" db="EMBL/GenBank/DDBJ databases">
        <title>Shewanella WXL01 sp. nov., a marine bacterium isolated from green algae in Luhuitou Fringing Reef (Northern South China Sea).</title>
        <authorList>
            <person name="Wang X."/>
        </authorList>
    </citation>
    <scope>NUCLEOTIDE SEQUENCE [LARGE SCALE GENOMIC DNA]</scope>
    <source>
        <strain evidence="4 5">MCCC 1A01895</strain>
    </source>
</reference>
<dbReference type="Proteomes" id="UP000811844">
    <property type="component" value="Unassembled WGS sequence"/>
</dbReference>
<dbReference type="PRINTS" id="PR00080">
    <property type="entry name" value="SDRFAMILY"/>
</dbReference>
<evidence type="ECO:0000256" key="1">
    <source>
        <dbReference type="ARBA" id="ARBA00006484"/>
    </source>
</evidence>
<name>A0ABS5I1D6_9GAMM</name>
<dbReference type="SUPFAM" id="SSF51735">
    <property type="entry name" value="NAD(P)-binding Rossmann-fold domains"/>
    <property type="match status" value="1"/>
</dbReference>
<dbReference type="InterPro" id="IPR020904">
    <property type="entry name" value="Sc_DH/Rdtase_CS"/>
</dbReference>
<dbReference type="InterPro" id="IPR036291">
    <property type="entry name" value="NAD(P)-bd_dom_sf"/>
</dbReference>
<proteinExistence type="inferred from homology"/>
<gene>
    <name evidence="4" type="ORF">G3R48_05810</name>
</gene>
<evidence type="ECO:0000313" key="4">
    <source>
        <dbReference type="EMBL" id="MBR9727499.1"/>
    </source>
</evidence>
<comment type="caution">
    <text evidence="4">The sequence shown here is derived from an EMBL/GenBank/DDBJ whole genome shotgun (WGS) entry which is preliminary data.</text>
</comment>
<sequence>MQKIILVTGATDGIGFETAKQLVEQGHHVIIHGRNPVKAESVKNQLSPINSQAKVDTLIADLSSKSAVEQMIVETKQRFAHLDVLINNAGVFANNNPMTDDGLDIRFMVNTIAPYRLTTALLPLFDTNGRIVNLSSAAQSPVNSAALAGKHPLGDNAAYAQSKLALTMWTTQLGLAYKQTGPMMVSVNPKSLLGSKMVKQAYGIHGSDLSIGADILVRAALSDEFATAHGKYYDNDIQAFAPPHPDAIQPQKNQQLVDLIEQLLA</sequence>
<keyword evidence="5" id="KW-1185">Reference proteome</keyword>
<evidence type="ECO:0000256" key="2">
    <source>
        <dbReference type="ARBA" id="ARBA00023002"/>
    </source>
</evidence>
<dbReference type="RefSeq" id="WP_153661999.1">
    <property type="nucleotide sequence ID" value="NZ_JAAIKR010000004.1"/>
</dbReference>
<dbReference type="PANTHER" id="PTHR24320">
    <property type="entry name" value="RETINOL DEHYDROGENASE"/>
    <property type="match status" value="1"/>
</dbReference>
<dbReference type="PRINTS" id="PR00081">
    <property type="entry name" value="GDHRDH"/>
</dbReference>
<dbReference type="EMBL" id="JAAIKR010000004">
    <property type="protein sequence ID" value="MBR9727499.1"/>
    <property type="molecule type" value="Genomic_DNA"/>
</dbReference>
<accession>A0ABS5I1D6</accession>
<dbReference type="Pfam" id="PF00106">
    <property type="entry name" value="adh_short"/>
    <property type="match status" value="1"/>
</dbReference>
<dbReference type="PANTHER" id="PTHR24320:SF148">
    <property type="entry name" value="NAD(P)-BINDING ROSSMANN-FOLD SUPERFAMILY PROTEIN"/>
    <property type="match status" value="1"/>
</dbReference>
<dbReference type="Gene3D" id="3.40.50.720">
    <property type="entry name" value="NAD(P)-binding Rossmann-like Domain"/>
    <property type="match status" value="1"/>
</dbReference>
<dbReference type="PROSITE" id="PS00061">
    <property type="entry name" value="ADH_SHORT"/>
    <property type="match status" value="1"/>
</dbReference>
<dbReference type="InterPro" id="IPR002347">
    <property type="entry name" value="SDR_fam"/>
</dbReference>
<comment type="similarity">
    <text evidence="1 3">Belongs to the short-chain dehydrogenases/reductases (SDR) family.</text>
</comment>
<protein>
    <submittedName>
        <fullName evidence="4">SDR family NAD(P)-dependent oxidoreductase</fullName>
    </submittedName>
</protein>
<keyword evidence="2" id="KW-0560">Oxidoreductase</keyword>
<organism evidence="4 5">
    <name type="scientific">Shewanella intestini</name>
    <dbReference type="NCBI Taxonomy" id="2017544"/>
    <lineage>
        <taxon>Bacteria</taxon>
        <taxon>Pseudomonadati</taxon>
        <taxon>Pseudomonadota</taxon>
        <taxon>Gammaproteobacteria</taxon>
        <taxon>Alteromonadales</taxon>
        <taxon>Shewanellaceae</taxon>
        <taxon>Shewanella</taxon>
    </lineage>
</organism>
<evidence type="ECO:0000256" key="3">
    <source>
        <dbReference type="RuleBase" id="RU000363"/>
    </source>
</evidence>
<evidence type="ECO:0000313" key="5">
    <source>
        <dbReference type="Proteomes" id="UP000811844"/>
    </source>
</evidence>